<feature type="domain" description="HTH asnC-type" evidence="4">
    <location>
        <begin position="173"/>
        <end position="233"/>
    </location>
</feature>
<evidence type="ECO:0000256" key="1">
    <source>
        <dbReference type="ARBA" id="ARBA00023015"/>
    </source>
</evidence>
<dbReference type="OrthoDB" id="4050641at2"/>
<dbReference type="PANTHER" id="PTHR30154:SF34">
    <property type="entry name" value="TRANSCRIPTIONAL REGULATOR AZLB"/>
    <property type="match status" value="1"/>
</dbReference>
<dbReference type="GO" id="GO:0005829">
    <property type="term" value="C:cytosol"/>
    <property type="evidence" value="ECO:0007669"/>
    <property type="project" value="TreeGrafter"/>
</dbReference>
<sequence length="317" mass="34438">MAREFDALDRRITAALQVNGRASWRRIASVLGEPERSVARRGNRLLERRLITVIGLCVTGDPVIVRTRHASGGLRMGGTALARRPDTTFSYAVTGTVDCVTELFCAPRRLLAVTVDELPGLPGVVGVETLPVLRYYRTVHEWFPGILAPEEVAELCDVAPAPSSAETPMVEELSDADQAILRALSNNGRLTHEALGRLAGVSEPTARRRVEWLRSSGLVHLRAVVEPALLGLPVEALLWITTAPHAVDRVGRALLESDWVRYAAALMGEYQLLCHVAAPSKADLYEFITAGEWAREATVVDTALVVGPFKRSGVLVA</sequence>
<dbReference type="PRINTS" id="PR00033">
    <property type="entry name" value="HTHASNC"/>
</dbReference>
<dbReference type="InterPro" id="IPR036388">
    <property type="entry name" value="WH-like_DNA-bd_sf"/>
</dbReference>
<dbReference type="SMART" id="SM00344">
    <property type="entry name" value="HTH_ASNC"/>
    <property type="match status" value="1"/>
</dbReference>
<dbReference type="AlphaFoldDB" id="A0A1T4SXM6"/>
<dbReference type="GO" id="GO:0043565">
    <property type="term" value="F:sequence-specific DNA binding"/>
    <property type="evidence" value="ECO:0007669"/>
    <property type="project" value="InterPro"/>
</dbReference>
<evidence type="ECO:0000259" key="4">
    <source>
        <dbReference type="PROSITE" id="PS50956"/>
    </source>
</evidence>
<evidence type="ECO:0000256" key="3">
    <source>
        <dbReference type="ARBA" id="ARBA00023163"/>
    </source>
</evidence>
<dbReference type="Pfam" id="PF01037">
    <property type="entry name" value="AsnC_trans_reg"/>
    <property type="match status" value="1"/>
</dbReference>
<dbReference type="GO" id="GO:0043200">
    <property type="term" value="P:response to amino acid"/>
    <property type="evidence" value="ECO:0007669"/>
    <property type="project" value="TreeGrafter"/>
</dbReference>
<dbReference type="InterPro" id="IPR011008">
    <property type="entry name" value="Dimeric_a/b-barrel"/>
</dbReference>
<dbReference type="EMBL" id="FUWS01000012">
    <property type="protein sequence ID" value="SKA32889.1"/>
    <property type="molecule type" value="Genomic_DNA"/>
</dbReference>
<protein>
    <submittedName>
        <fullName evidence="5">Transcriptional regulator, AsnC family</fullName>
    </submittedName>
</protein>
<dbReference type="SUPFAM" id="SSF46785">
    <property type="entry name" value="Winged helix' DNA-binding domain"/>
    <property type="match status" value="1"/>
</dbReference>
<dbReference type="InterPro" id="IPR019887">
    <property type="entry name" value="Tscrpt_reg_AsnC/Lrp_C"/>
</dbReference>
<dbReference type="PANTHER" id="PTHR30154">
    <property type="entry name" value="LEUCINE-RESPONSIVE REGULATORY PROTEIN"/>
    <property type="match status" value="1"/>
</dbReference>
<evidence type="ECO:0000313" key="5">
    <source>
        <dbReference type="EMBL" id="SKA32889.1"/>
    </source>
</evidence>
<reference evidence="5 6" key="1">
    <citation type="submission" date="2017-02" db="EMBL/GenBank/DDBJ databases">
        <authorList>
            <person name="Peterson S.W."/>
        </authorList>
    </citation>
    <scope>NUCLEOTIDE SEQUENCE [LARGE SCALE GENOMIC DNA]</scope>
    <source>
        <strain evidence="5 6">DSM 45154</strain>
    </source>
</reference>
<dbReference type="InterPro" id="IPR000485">
    <property type="entry name" value="AsnC-type_HTH_dom"/>
</dbReference>
<dbReference type="RefSeq" id="WP_078763353.1">
    <property type="nucleotide sequence ID" value="NZ_FUWS01000012.1"/>
</dbReference>
<gene>
    <name evidence="5" type="ORF">SAMN02745673_04097</name>
</gene>
<organism evidence="5 6">
    <name type="scientific">Marinactinospora thermotolerans DSM 45154</name>
    <dbReference type="NCBI Taxonomy" id="1122192"/>
    <lineage>
        <taxon>Bacteria</taxon>
        <taxon>Bacillati</taxon>
        <taxon>Actinomycetota</taxon>
        <taxon>Actinomycetes</taxon>
        <taxon>Streptosporangiales</taxon>
        <taxon>Nocardiopsidaceae</taxon>
        <taxon>Marinactinospora</taxon>
    </lineage>
</organism>
<keyword evidence="3" id="KW-0804">Transcription</keyword>
<evidence type="ECO:0000256" key="2">
    <source>
        <dbReference type="ARBA" id="ARBA00023125"/>
    </source>
</evidence>
<keyword evidence="1" id="KW-0805">Transcription regulation</keyword>
<dbReference type="STRING" id="1122192.SAMN02745673_04097"/>
<dbReference type="Gene3D" id="3.30.70.920">
    <property type="match status" value="1"/>
</dbReference>
<keyword evidence="2" id="KW-0238">DNA-binding</keyword>
<evidence type="ECO:0000313" key="6">
    <source>
        <dbReference type="Proteomes" id="UP000190637"/>
    </source>
</evidence>
<dbReference type="Pfam" id="PF13404">
    <property type="entry name" value="HTH_AsnC-type"/>
    <property type="match status" value="2"/>
</dbReference>
<dbReference type="PROSITE" id="PS50956">
    <property type="entry name" value="HTH_ASNC_2"/>
    <property type="match status" value="1"/>
</dbReference>
<accession>A0A1T4SXM6</accession>
<dbReference type="SUPFAM" id="SSF54909">
    <property type="entry name" value="Dimeric alpha+beta barrel"/>
    <property type="match status" value="1"/>
</dbReference>
<dbReference type="InterPro" id="IPR036390">
    <property type="entry name" value="WH_DNA-bd_sf"/>
</dbReference>
<name>A0A1T4SXM6_9ACTN</name>
<dbReference type="Proteomes" id="UP000190637">
    <property type="component" value="Unassembled WGS sequence"/>
</dbReference>
<dbReference type="Gene3D" id="1.10.10.10">
    <property type="entry name" value="Winged helix-like DNA-binding domain superfamily/Winged helix DNA-binding domain"/>
    <property type="match status" value="2"/>
</dbReference>
<proteinExistence type="predicted"/>
<keyword evidence="6" id="KW-1185">Reference proteome</keyword>
<dbReference type="InterPro" id="IPR019888">
    <property type="entry name" value="Tscrpt_reg_AsnC-like"/>
</dbReference>